<accession>A0A8C9CSJ1</accession>
<dbReference type="Ensembl" id="ENSPSNT00000028834.1">
    <property type="protein sequence ID" value="ENSPSNP00000025653.1"/>
    <property type="gene ID" value="ENSPSNG00000018684.1"/>
</dbReference>
<evidence type="ECO:0000313" key="1">
    <source>
        <dbReference type="Ensembl" id="ENSPSNP00000025653.1"/>
    </source>
</evidence>
<reference evidence="1" key="1">
    <citation type="submission" date="2019-08" db="EMBL/GenBank/DDBJ databases">
        <title>Phocoena sinus (Vaquita) genome, mPhoSin1, primary haplotype.</title>
        <authorList>
            <person name="Morin P."/>
            <person name="Mountcastle J."/>
            <person name="Fungtammasan C."/>
            <person name="Rhie A."/>
            <person name="Rojas-Bracho L."/>
            <person name="Smith C.R."/>
            <person name="Taylor B.L."/>
            <person name="Gulland F.M.D."/>
            <person name="Musser W."/>
            <person name="Houck M."/>
            <person name="Haase B."/>
            <person name="Paez S."/>
            <person name="Howe K."/>
            <person name="Torrance J."/>
            <person name="Formenti G."/>
            <person name="Phillippy A."/>
            <person name="Ryder O."/>
            <person name="Jarvis E.D."/>
            <person name="Fedrigo O."/>
        </authorList>
    </citation>
    <scope>NUCLEOTIDE SEQUENCE [LARGE SCALE GENOMIC DNA]</scope>
</reference>
<name>A0A8C9CSJ1_PHOSS</name>
<dbReference type="Proteomes" id="UP000694554">
    <property type="component" value="Chromosome X"/>
</dbReference>
<dbReference type="AlphaFoldDB" id="A0A8C9CSJ1"/>
<protein>
    <submittedName>
        <fullName evidence="1">Uncharacterized protein</fullName>
    </submittedName>
</protein>
<reference evidence="1" key="2">
    <citation type="submission" date="2025-08" db="UniProtKB">
        <authorList>
            <consortium name="Ensembl"/>
        </authorList>
    </citation>
    <scope>IDENTIFICATION</scope>
</reference>
<sequence length="57" mass="6661">MIVQKIIYGGTLGHVNCEEEEFGRFNSELSIEEMVNVRSWKVCNEPRQIHLKPLKTE</sequence>
<dbReference type="GeneTree" id="ENSGT01010000226498"/>
<proteinExistence type="predicted"/>
<reference evidence="1" key="3">
    <citation type="submission" date="2025-09" db="UniProtKB">
        <authorList>
            <consortium name="Ensembl"/>
        </authorList>
    </citation>
    <scope>IDENTIFICATION</scope>
</reference>
<organism evidence="1 2">
    <name type="scientific">Phocoena sinus</name>
    <name type="common">Vaquita</name>
    <dbReference type="NCBI Taxonomy" id="42100"/>
    <lineage>
        <taxon>Eukaryota</taxon>
        <taxon>Metazoa</taxon>
        <taxon>Chordata</taxon>
        <taxon>Craniata</taxon>
        <taxon>Vertebrata</taxon>
        <taxon>Euteleostomi</taxon>
        <taxon>Mammalia</taxon>
        <taxon>Eutheria</taxon>
        <taxon>Laurasiatheria</taxon>
        <taxon>Artiodactyla</taxon>
        <taxon>Whippomorpha</taxon>
        <taxon>Cetacea</taxon>
        <taxon>Odontoceti</taxon>
        <taxon>Phocoenidae</taxon>
        <taxon>Phocoena</taxon>
    </lineage>
</organism>
<keyword evidence="2" id="KW-1185">Reference proteome</keyword>
<evidence type="ECO:0000313" key="2">
    <source>
        <dbReference type="Proteomes" id="UP000694554"/>
    </source>
</evidence>